<feature type="domain" description="Tail sheath protein subtilisin-like" evidence="2">
    <location>
        <begin position="108"/>
        <end position="279"/>
    </location>
</feature>
<dbReference type="Proteomes" id="UP000583127">
    <property type="component" value="Unassembled WGS sequence"/>
</dbReference>
<dbReference type="EMBL" id="JABBFZ010000006">
    <property type="protein sequence ID" value="NML31778.1"/>
    <property type="molecule type" value="Genomic_DNA"/>
</dbReference>
<reference evidence="5 6" key="1">
    <citation type="submission" date="2020-04" db="EMBL/GenBank/DDBJ databases">
        <title>Paraburkholderia sp. G-4-1-8 isolated from soil.</title>
        <authorList>
            <person name="Dahal R.H."/>
        </authorList>
    </citation>
    <scope>NUCLEOTIDE SEQUENCE [LARGE SCALE GENOMIC DNA]</scope>
    <source>
        <strain evidence="5 6">G-4-1-8</strain>
    </source>
</reference>
<sequence length="396" mass="42608">MAQDYHHGVSVEESADSVRPITTVSTAVIGIICTADDADADTFPLNTPVLLTDVEGALGKAGKSGTLYKVLDAISLQARPQTVVVRVEEGESAAETTSNVIGTVKPDGTRTGIKALEAAPGMLSVKPRILAAPALDTQPVANALASLGQAMRAMAYVAARDDDGSMVETKEAAALYRQEFGQREIMVIWPDFIAWDDQAEASVEVPAVAYAVGLRAKIDQTIGWNRTISNISVNGVIGISKSVSWDLQNPATDAGYLNQNQVTTLVNFDGYRFWGSRTTSDDPRFEFESYTRTAQVLADTIAQAQMPVIDGVIVPKLPRDIIESIRAKFRVMVAQGQLIGADADFPADRNGSAQLIDGKLAIRYRYTPTPPLENLTLIQVQTDEYLMDFAQQVAAG</sequence>
<dbReference type="InterPro" id="IPR035089">
    <property type="entry name" value="Phage_sheath_subtilisin"/>
</dbReference>
<dbReference type="Pfam" id="PF04984">
    <property type="entry name" value="Phage_sheath_1"/>
    <property type="match status" value="1"/>
</dbReference>
<dbReference type="InterPro" id="IPR052042">
    <property type="entry name" value="Tail_sheath_structural"/>
</dbReference>
<dbReference type="RefSeq" id="WP_169498037.1">
    <property type="nucleotide sequence ID" value="NZ_JABBFZ010000006.1"/>
</dbReference>
<evidence type="ECO:0000259" key="3">
    <source>
        <dbReference type="Pfam" id="PF17482"/>
    </source>
</evidence>
<comment type="caution">
    <text evidence="5">The sequence shown here is derived from an EMBL/GenBank/DDBJ whole genome shotgun (WGS) entry which is preliminary data.</text>
</comment>
<evidence type="ECO:0000256" key="1">
    <source>
        <dbReference type="ARBA" id="ARBA00008005"/>
    </source>
</evidence>
<dbReference type="Pfam" id="PF17482">
    <property type="entry name" value="Phage_sheath_1C"/>
    <property type="match status" value="1"/>
</dbReference>
<gene>
    <name evidence="5" type="ORF">HHL14_13135</name>
</gene>
<organism evidence="5 6">
    <name type="scientific">Paraburkholderia antibiotica</name>
    <dbReference type="NCBI Taxonomy" id="2728839"/>
    <lineage>
        <taxon>Bacteria</taxon>
        <taxon>Pseudomonadati</taxon>
        <taxon>Pseudomonadota</taxon>
        <taxon>Betaproteobacteria</taxon>
        <taxon>Burkholderiales</taxon>
        <taxon>Burkholderiaceae</taxon>
        <taxon>Paraburkholderia</taxon>
    </lineage>
</organism>
<dbReference type="InterPro" id="IPR020287">
    <property type="entry name" value="Tail_sheath_C"/>
</dbReference>
<dbReference type="InterPro" id="IPR054564">
    <property type="entry name" value="Gp18_domIII_N"/>
</dbReference>
<feature type="domain" description="Tail sheath protein C-terminal" evidence="3">
    <location>
        <begin position="280"/>
        <end position="378"/>
    </location>
</feature>
<name>A0A7X9ZYX2_9BURK</name>
<evidence type="ECO:0000313" key="5">
    <source>
        <dbReference type="EMBL" id="NML31778.1"/>
    </source>
</evidence>
<feature type="domain" description="Tail sheath protein Gp18-like" evidence="4">
    <location>
        <begin position="28"/>
        <end position="87"/>
    </location>
</feature>
<dbReference type="AlphaFoldDB" id="A0A7X9ZYX2"/>
<dbReference type="Pfam" id="PF22671">
    <property type="entry name" value="Gp18_domIII_N"/>
    <property type="match status" value="1"/>
</dbReference>
<evidence type="ECO:0000259" key="4">
    <source>
        <dbReference type="Pfam" id="PF22671"/>
    </source>
</evidence>
<protein>
    <submittedName>
        <fullName evidence="5">Phage tail sheath protein</fullName>
    </submittedName>
</protein>
<dbReference type="PANTHER" id="PTHR35861">
    <property type="match status" value="1"/>
</dbReference>
<proteinExistence type="inferred from homology"/>
<comment type="similarity">
    <text evidence="1">Belongs to the myoviridae tail sheath protein family.</text>
</comment>
<evidence type="ECO:0000313" key="6">
    <source>
        <dbReference type="Proteomes" id="UP000583127"/>
    </source>
</evidence>
<accession>A0A7X9ZYX2</accession>
<keyword evidence="6" id="KW-1185">Reference proteome</keyword>
<dbReference type="PANTHER" id="PTHR35861:SF1">
    <property type="entry name" value="PHAGE TAIL SHEATH PROTEIN"/>
    <property type="match status" value="1"/>
</dbReference>
<evidence type="ECO:0000259" key="2">
    <source>
        <dbReference type="Pfam" id="PF04984"/>
    </source>
</evidence>